<dbReference type="PANTHER" id="PTHR30563">
    <property type="entry name" value="DNA RECOMBINATION PROTEIN RMUC"/>
    <property type="match status" value="1"/>
</dbReference>
<protein>
    <submittedName>
        <fullName evidence="5">DNA recombination protein RmuC</fullName>
    </submittedName>
</protein>
<evidence type="ECO:0000313" key="6">
    <source>
        <dbReference type="Proteomes" id="UP000955338"/>
    </source>
</evidence>
<reference evidence="5" key="1">
    <citation type="submission" date="2017-06" db="EMBL/GenBank/DDBJ databases">
        <title>Genome sequencing of pathogenic and non-pathogenic strains within Bisgaard taxon 40.</title>
        <authorList>
            <person name="Ladner J.T."/>
            <person name="Lovett S.P."/>
            <person name="Koroleva G."/>
            <person name="Lorch J.M."/>
        </authorList>
    </citation>
    <scope>NUCLEOTIDE SEQUENCE</scope>
    <source>
        <strain evidence="5">27576-1-I1</strain>
    </source>
</reference>
<evidence type="ECO:0000256" key="2">
    <source>
        <dbReference type="ARBA" id="ARBA00009840"/>
    </source>
</evidence>
<keyword evidence="6" id="KW-1185">Reference proteome</keyword>
<evidence type="ECO:0000313" key="5">
    <source>
        <dbReference type="EMBL" id="QDJ14207.1"/>
    </source>
</evidence>
<organism evidence="5 6">
    <name type="scientific">Mergibacter septicus</name>
    <dbReference type="NCBI Taxonomy" id="221402"/>
    <lineage>
        <taxon>Bacteria</taxon>
        <taxon>Pseudomonadati</taxon>
        <taxon>Pseudomonadota</taxon>
        <taxon>Gammaproteobacteria</taxon>
        <taxon>Pasteurellales</taxon>
        <taxon>Pasteurellaceae</taxon>
        <taxon>Mergibacter</taxon>
    </lineage>
</organism>
<evidence type="ECO:0000256" key="1">
    <source>
        <dbReference type="ARBA" id="ARBA00003416"/>
    </source>
</evidence>
<name>A0A8E3S885_9PAST</name>
<dbReference type="AlphaFoldDB" id="A0A8E3S885"/>
<dbReference type="EMBL" id="CP022011">
    <property type="protein sequence ID" value="QDJ14207.1"/>
    <property type="molecule type" value="Genomic_DNA"/>
</dbReference>
<dbReference type="Proteomes" id="UP000955338">
    <property type="component" value="Chromosome"/>
</dbReference>
<comment type="similarity">
    <text evidence="2">Belongs to the RmuC family.</text>
</comment>
<evidence type="ECO:0000256" key="3">
    <source>
        <dbReference type="ARBA" id="ARBA00023054"/>
    </source>
</evidence>
<keyword evidence="3" id="KW-0175">Coiled coil</keyword>
<dbReference type="PANTHER" id="PTHR30563:SF0">
    <property type="entry name" value="DNA RECOMBINATION PROTEIN RMUC"/>
    <property type="match status" value="1"/>
</dbReference>
<comment type="function">
    <text evidence="1">Involved in DNA recombination.</text>
</comment>
<proteinExistence type="inferred from homology"/>
<sequence length="481" mass="54528">MSSSVLYFLIVVLLAIIILLFFIAEKRKREALETQVNLAKNIDDYNQLVNKVEQLSQLKQQAEQDKVKAETRLEGILTQLNQSQQTLQEKEQHLNQLFTKITDLSQQLTELRTTQNEREKHFAELHQQSEQNKAQLALEFQNLANRIFDEKSKGFINTSQSSLDTLLKPFREQIEGFQKRVNEVHSETLKGNATLEAELKKVLEIGLNMSQEANNLASALKGNKKISGNWGEAQLERTLQTAGLVEGDHYISQFKAKDQEGKLRYPDFVLKLPDDKHLILDSKVSLVAYEKAIVAEQESDINLHLNEHVAAIRQHISDLSSKNYSDLIGIKSPDFVLMFVPIEPAYIEALRHDPSLFNFGYEKSVILVSHTTLMPILRTVANLWRIEQGNAQAREISERAGEIYNQVCVVAERLMKLGNSLNTVSGHYNSTVVAMVGQQGLHGKVERFKALSTKANKSLPHIDLLQSDIENSRLLPLVDQN</sequence>
<evidence type="ECO:0000256" key="4">
    <source>
        <dbReference type="ARBA" id="ARBA00023172"/>
    </source>
</evidence>
<accession>A0A8E3S885</accession>
<dbReference type="Pfam" id="PF02646">
    <property type="entry name" value="RmuC"/>
    <property type="match status" value="1"/>
</dbReference>
<keyword evidence="4" id="KW-0233">DNA recombination</keyword>
<gene>
    <name evidence="5" type="ORF">CEP48_01660</name>
</gene>
<dbReference type="GO" id="GO:0006310">
    <property type="term" value="P:DNA recombination"/>
    <property type="evidence" value="ECO:0007669"/>
    <property type="project" value="UniProtKB-KW"/>
</dbReference>
<dbReference type="InterPro" id="IPR003798">
    <property type="entry name" value="DNA_recombination_RmuC"/>
</dbReference>
<dbReference type="RefSeq" id="WP_261919711.1">
    <property type="nucleotide sequence ID" value="NZ_CP022011.1"/>
</dbReference>